<keyword evidence="5" id="KW-0964">Secreted</keyword>
<dbReference type="Proteomes" id="UP000228380">
    <property type="component" value="Chromosome 1"/>
</dbReference>
<evidence type="ECO:0000313" key="11">
    <source>
        <dbReference type="Proteomes" id="UP000228380"/>
    </source>
</evidence>
<dbReference type="KEGG" id="pda:103714500"/>
<proteinExistence type="inferred from homology"/>
<feature type="domain" description="Glycoside hydrolase family 5" evidence="10">
    <location>
        <begin position="29"/>
        <end position="362"/>
    </location>
</feature>
<dbReference type="Pfam" id="PF26410">
    <property type="entry name" value="GH5_mannosidase"/>
    <property type="match status" value="1"/>
</dbReference>
<dbReference type="EC" id="3.2.1.78" evidence="4"/>
<reference evidence="12" key="2">
    <citation type="submission" date="2025-08" db="UniProtKB">
        <authorList>
            <consortium name="RefSeq"/>
        </authorList>
    </citation>
    <scope>IDENTIFICATION</scope>
    <source>
        <tissue evidence="12">Young leaves</tissue>
    </source>
</reference>
<dbReference type="RefSeq" id="XP_017700077.3">
    <property type="nucleotide sequence ID" value="XM_017844588.3"/>
</dbReference>
<organism evidence="11 12">
    <name type="scientific">Phoenix dactylifera</name>
    <name type="common">Date palm</name>
    <dbReference type="NCBI Taxonomy" id="42345"/>
    <lineage>
        <taxon>Eukaryota</taxon>
        <taxon>Viridiplantae</taxon>
        <taxon>Streptophyta</taxon>
        <taxon>Embryophyta</taxon>
        <taxon>Tracheophyta</taxon>
        <taxon>Spermatophyta</taxon>
        <taxon>Magnoliopsida</taxon>
        <taxon>Liliopsida</taxon>
        <taxon>Arecaceae</taxon>
        <taxon>Coryphoideae</taxon>
        <taxon>Phoeniceae</taxon>
        <taxon>Phoenix</taxon>
    </lineage>
</organism>
<dbReference type="GO" id="GO:0000272">
    <property type="term" value="P:polysaccharide catabolic process"/>
    <property type="evidence" value="ECO:0007669"/>
    <property type="project" value="InterPro"/>
</dbReference>
<dbReference type="GO" id="GO:0016985">
    <property type="term" value="F:mannan endo-1,4-beta-mannosidase activity"/>
    <property type="evidence" value="ECO:0007669"/>
    <property type="project" value="UniProtKB-EC"/>
</dbReference>
<dbReference type="PANTHER" id="PTHR31451:SF39">
    <property type="entry name" value="MANNAN ENDO-1,4-BETA-MANNOSIDASE 1"/>
    <property type="match status" value="1"/>
</dbReference>
<dbReference type="InterPro" id="IPR045053">
    <property type="entry name" value="MAN-like"/>
</dbReference>
<evidence type="ECO:0000256" key="6">
    <source>
        <dbReference type="ARBA" id="ARBA00022729"/>
    </source>
</evidence>
<gene>
    <name evidence="12" type="primary">LOC103714500</name>
</gene>
<feature type="chain" id="PRO_5034726472" description="mannan endo-1,4-beta-mannosidase" evidence="9">
    <location>
        <begin position="24"/>
        <end position="424"/>
    </location>
</feature>
<evidence type="ECO:0000256" key="2">
    <source>
        <dbReference type="ARBA" id="ARBA00004613"/>
    </source>
</evidence>
<keyword evidence="6 9" id="KW-0732">Signal</keyword>
<keyword evidence="8" id="KW-0326">Glycosidase</keyword>
<dbReference type="InterPro" id="IPR001547">
    <property type="entry name" value="Glyco_hydro_5"/>
</dbReference>
<sequence>MQGNRFFCSVFLLILLAFRHGIAHGDGGFVTTNGTGFVVNGRPFYANGFNAYWLMDMASEPAGRSKVSSAFQQASSHGMTVVRTWAFSDGGHQALQRSPGSYDDDMFEGLDFVISEARKYGVYLILSLVNNHEDYGGKKQYVQWARDMGQAAGSDDDFFWNDVVKTFYRSHVKTILTRNNTMTGIVYRDDPTIFAWELMNEPRCQSDLSGRILQAWITEMAAYVKSIDSRHLLEVGTEGFYGDSISERKQFNPGGYEAGTDFIANNEIPEIDFATIHAYPDQWIPGSSELAQLVFLQRWMQSHIGDADAVLRKPLVITEFGKSSRLSGYTVCKRDAMYRTVYSAIHASASSGGPCRGGLFWQLLAQGMDGFRDGYEIIFSESPLIENIISRHSRRISSLINTPYIKDGNISFRNDSKGAVSSSK</sequence>
<evidence type="ECO:0000313" key="12">
    <source>
        <dbReference type="RefSeq" id="XP_017700077.3"/>
    </source>
</evidence>
<dbReference type="Gene3D" id="3.20.20.80">
    <property type="entry name" value="Glycosidases"/>
    <property type="match status" value="1"/>
</dbReference>
<dbReference type="SUPFAM" id="SSF51445">
    <property type="entry name" value="(Trans)glycosidases"/>
    <property type="match status" value="1"/>
</dbReference>
<dbReference type="PANTHER" id="PTHR31451">
    <property type="match status" value="1"/>
</dbReference>
<evidence type="ECO:0000256" key="5">
    <source>
        <dbReference type="ARBA" id="ARBA00022525"/>
    </source>
</evidence>
<keyword evidence="7" id="KW-0378">Hydrolase</keyword>
<evidence type="ECO:0000256" key="1">
    <source>
        <dbReference type="ARBA" id="ARBA00001678"/>
    </source>
</evidence>
<dbReference type="GO" id="GO:0005576">
    <property type="term" value="C:extracellular region"/>
    <property type="evidence" value="ECO:0007669"/>
    <property type="project" value="UniProtKB-SubCell"/>
</dbReference>
<feature type="signal peptide" evidence="9">
    <location>
        <begin position="1"/>
        <end position="23"/>
    </location>
</feature>
<evidence type="ECO:0000256" key="9">
    <source>
        <dbReference type="SAM" id="SignalP"/>
    </source>
</evidence>
<evidence type="ECO:0000259" key="10">
    <source>
        <dbReference type="Pfam" id="PF26410"/>
    </source>
</evidence>
<evidence type="ECO:0000256" key="7">
    <source>
        <dbReference type="ARBA" id="ARBA00022801"/>
    </source>
</evidence>
<comment type="similarity">
    <text evidence="3">Belongs to the glycosyl hydrolase 5 (cellulase A) family.</text>
</comment>
<dbReference type="FunFam" id="3.20.20.80:FF:000012">
    <property type="entry name" value="Mannan endo-1,4-beta-mannosidase 6"/>
    <property type="match status" value="1"/>
</dbReference>
<reference evidence="11" key="1">
    <citation type="journal article" date="2019" name="Nat. Commun.">
        <title>Genome-wide association mapping of date palm fruit traits.</title>
        <authorList>
            <person name="Hazzouri K.M."/>
            <person name="Gros-Balthazard M."/>
            <person name="Flowers J.M."/>
            <person name="Copetti D."/>
            <person name="Lemansour A."/>
            <person name="Lebrun M."/>
            <person name="Masmoudi K."/>
            <person name="Ferrand S."/>
            <person name="Dhar M.I."/>
            <person name="Fresquez Z.A."/>
            <person name="Rosas U."/>
            <person name="Zhang J."/>
            <person name="Talag J."/>
            <person name="Lee S."/>
            <person name="Kudrna D."/>
            <person name="Powell R.F."/>
            <person name="Leitch I.J."/>
            <person name="Krueger R.R."/>
            <person name="Wing R.A."/>
            <person name="Amiri K.M.A."/>
            <person name="Purugganan M.D."/>
        </authorList>
    </citation>
    <scope>NUCLEOTIDE SEQUENCE [LARGE SCALE GENOMIC DNA]</scope>
    <source>
        <strain evidence="11">cv. Khalas</strain>
    </source>
</reference>
<comment type="subcellular location">
    <subcellularLocation>
        <location evidence="2">Secreted</location>
    </subcellularLocation>
</comment>
<accession>A0A8B7MVE2</accession>
<name>A0A8B7MVE2_PHODC</name>
<evidence type="ECO:0000256" key="8">
    <source>
        <dbReference type="ARBA" id="ARBA00023295"/>
    </source>
</evidence>
<evidence type="ECO:0000256" key="3">
    <source>
        <dbReference type="ARBA" id="ARBA00005641"/>
    </source>
</evidence>
<evidence type="ECO:0000256" key="4">
    <source>
        <dbReference type="ARBA" id="ARBA00012706"/>
    </source>
</evidence>
<keyword evidence="11" id="KW-1185">Reference proteome</keyword>
<dbReference type="OrthoDB" id="406631at2759"/>
<dbReference type="InterPro" id="IPR017853">
    <property type="entry name" value="GH"/>
</dbReference>
<protein>
    <recommendedName>
        <fullName evidence="4">mannan endo-1,4-beta-mannosidase</fullName>
        <ecNumber evidence="4">3.2.1.78</ecNumber>
    </recommendedName>
</protein>
<dbReference type="GeneID" id="103714500"/>
<comment type="catalytic activity">
    <reaction evidence="1">
        <text>Random hydrolysis of (1-&gt;4)-beta-D-mannosidic linkages in mannans, galactomannans and glucomannans.</text>
        <dbReference type="EC" id="3.2.1.78"/>
    </reaction>
</comment>
<dbReference type="AlphaFoldDB" id="A0A8B7MVE2"/>